<dbReference type="EMBL" id="VTWT01000007">
    <property type="protein sequence ID" value="KAA9331957.1"/>
    <property type="molecule type" value="Genomic_DNA"/>
</dbReference>
<keyword evidence="1" id="KW-1133">Transmembrane helix</keyword>
<dbReference type="RefSeq" id="WP_150904566.1">
    <property type="nucleotide sequence ID" value="NZ_VTWT01000007.1"/>
</dbReference>
<organism evidence="2 3">
    <name type="scientific">Adhaeribacter soli</name>
    <dbReference type="NCBI Taxonomy" id="2607655"/>
    <lineage>
        <taxon>Bacteria</taxon>
        <taxon>Pseudomonadati</taxon>
        <taxon>Bacteroidota</taxon>
        <taxon>Cytophagia</taxon>
        <taxon>Cytophagales</taxon>
        <taxon>Hymenobacteraceae</taxon>
        <taxon>Adhaeribacter</taxon>
    </lineage>
</organism>
<evidence type="ECO:0000313" key="3">
    <source>
        <dbReference type="Proteomes" id="UP000326570"/>
    </source>
</evidence>
<keyword evidence="3" id="KW-1185">Reference proteome</keyword>
<gene>
    <name evidence="2" type="ORF">F0P94_14275</name>
</gene>
<proteinExistence type="predicted"/>
<comment type="caution">
    <text evidence="2">The sequence shown here is derived from an EMBL/GenBank/DDBJ whole genome shotgun (WGS) entry which is preliminary data.</text>
</comment>
<dbReference type="AlphaFoldDB" id="A0A5N1IQ07"/>
<feature type="transmembrane region" description="Helical" evidence="1">
    <location>
        <begin position="12"/>
        <end position="35"/>
    </location>
</feature>
<reference evidence="2 3" key="1">
    <citation type="submission" date="2019-09" db="EMBL/GenBank/DDBJ databases">
        <title>Genome sequence of Adhaeribacter sp. M2.</title>
        <authorList>
            <person name="Srinivasan S."/>
        </authorList>
    </citation>
    <scope>NUCLEOTIDE SEQUENCE [LARGE SCALE GENOMIC DNA]</scope>
    <source>
        <strain evidence="2 3">M2</strain>
    </source>
</reference>
<feature type="transmembrane region" description="Helical" evidence="1">
    <location>
        <begin position="51"/>
        <end position="75"/>
    </location>
</feature>
<evidence type="ECO:0000313" key="2">
    <source>
        <dbReference type="EMBL" id="KAA9331957.1"/>
    </source>
</evidence>
<accession>A0A5N1IQ07</accession>
<name>A0A5N1IQ07_9BACT</name>
<evidence type="ECO:0000256" key="1">
    <source>
        <dbReference type="SAM" id="Phobius"/>
    </source>
</evidence>
<dbReference type="Proteomes" id="UP000326570">
    <property type="component" value="Unassembled WGS sequence"/>
</dbReference>
<feature type="transmembrane region" description="Helical" evidence="1">
    <location>
        <begin position="112"/>
        <end position="141"/>
    </location>
</feature>
<keyword evidence="1" id="KW-0472">Membrane</keyword>
<sequence>MENVHKDLVGYALKVWFTTLILAPLNYFLIIIYLLPEARTLTQAEGITQSFYVWIACLWGYFPTLLFFLIIQNLLKNKLPVSQGARILLVLAVILFSAINIFVAGNLNGFSSLIWCASINCQLAFIAAFSVILMLASYYFLPWE</sequence>
<protein>
    <submittedName>
        <fullName evidence="2">Uncharacterized protein</fullName>
    </submittedName>
</protein>
<feature type="transmembrane region" description="Helical" evidence="1">
    <location>
        <begin position="87"/>
        <end position="106"/>
    </location>
</feature>
<keyword evidence="1" id="KW-0812">Transmembrane</keyword>